<evidence type="ECO:0000256" key="9">
    <source>
        <dbReference type="ARBA" id="ARBA00022840"/>
    </source>
</evidence>
<comment type="similarity">
    <text evidence="2">Belongs to the bacterial diacylglycerol kinase family.</text>
</comment>
<protein>
    <submittedName>
        <fullName evidence="20">Diacylglycerol kinase family protein</fullName>
    </submittedName>
</protein>
<dbReference type="AlphaFoldDB" id="A0A7X2IX96"/>
<reference evidence="20 21" key="1">
    <citation type="submission" date="2019-11" db="EMBL/GenBank/DDBJ databases">
        <title>Bacillus lacus genome.</title>
        <authorList>
            <person name="Allen C.J."/>
            <person name="Newman J.D."/>
        </authorList>
    </citation>
    <scope>NUCLEOTIDE SEQUENCE [LARGE SCALE GENOMIC DNA]</scope>
    <source>
        <strain evidence="20 21">KCTC 33946</strain>
    </source>
</reference>
<dbReference type="PANTHER" id="PTHR34299:SF1">
    <property type="entry name" value="DIACYLGLYCEROL KINASE"/>
    <property type="match status" value="1"/>
</dbReference>
<dbReference type="CDD" id="cd14265">
    <property type="entry name" value="UDPK_IM_like"/>
    <property type="match status" value="1"/>
</dbReference>
<keyword evidence="11" id="KW-0443">Lipid metabolism</keyword>
<dbReference type="EMBL" id="WKKI01000004">
    <property type="protein sequence ID" value="MRX71304.1"/>
    <property type="molecule type" value="Genomic_DNA"/>
</dbReference>
<keyword evidence="5" id="KW-0808">Transferase</keyword>
<evidence type="ECO:0000256" key="12">
    <source>
        <dbReference type="ARBA" id="ARBA00023136"/>
    </source>
</evidence>
<evidence type="ECO:0000256" key="4">
    <source>
        <dbReference type="ARBA" id="ARBA00022516"/>
    </source>
</evidence>
<evidence type="ECO:0000256" key="5">
    <source>
        <dbReference type="ARBA" id="ARBA00022679"/>
    </source>
</evidence>
<evidence type="ECO:0000256" key="3">
    <source>
        <dbReference type="ARBA" id="ARBA00022475"/>
    </source>
</evidence>
<organism evidence="20 21">
    <name type="scientific">Metabacillus lacus</name>
    <dbReference type="NCBI Taxonomy" id="1983721"/>
    <lineage>
        <taxon>Bacteria</taxon>
        <taxon>Bacillati</taxon>
        <taxon>Bacillota</taxon>
        <taxon>Bacilli</taxon>
        <taxon>Bacillales</taxon>
        <taxon>Bacillaceae</taxon>
        <taxon>Metabacillus</taxon>
    </lineage>
</organism>
<keyword evidence="7 17" id="KW-0547">Nucleotide-binding</keyword>
<dbReference type="GO" id="GO:0016301">
    <property type="term" value="F:kinase activity"/>
    <property type="evidence" value="ECO:0007669"/>
    <property type="project" value="UniProtKB-KW"/>
</dbReference>
<evidence type="ECO:0000256" key="13">
    <source>
        <dbReference type="ARBA" id="ARBA00023209"/>
    </source>
</evidence>
<keyword evidence="18" id="KW-0479">Metal-binding</keyword>
<gene>
    <name evidence="20" type="ORF">GJU40_03845</name>
</gene>
<dbReference type="OrthoDB" id="9789934at2"/>
<evidence type="ECO:0000256" key="7">
    <source>
        <dbReference type="ARBA" id="ARBA00022741"/>
    </source>
</evidence>
<dbReference type="InterPro" id="IPR000829">
    <property type="entry name" value="DAGK"/>
</dbReference>
<evidence type="ECO:0000256" key="16">
    <source>
        <dbReference type="PIRSR" id="PIRSR600829-2"/>
    </source>
</evidence>
<dbReference type="PROSITE" id="PS01069">
    <property type="entry name" value="DAGK_PROKAR"/>
    <property type="match status" value="1"/>
</dbReference>
<evidence type="ECO:0000256" key="19">
    <source>
        <dbReference type="SAM" id="Phobius"/>
    </source>
</evidence>
<dbReference type="GO" id="GO:0046872">
    <property type="term" value="F:metal ion binding"/>
    <property type="evidence" value="ECO:0007669"/>
    <property type="project" value="UniProtKB-KW"/>
</dbReference>
<evidence type="ECO:0000256" key="2">
    <source>
        <dbReference type="ARBA" id="ARBA00005967"/>
    </source>
</evidence>
<keyword evidence="9 17" id="KW-0067">ATP-binding</keyword>
<keyword evidence="6 19" id="KW-0812">Transmembrane</keyword>
<evidence type="ECO:0000256" key="8">
    <source>
        <dbReference type="ARBA" id="ARBA00022777"/>
    </source>
</evidence>
<evidence type="ECO:0000256" key="18">
    <source>
        <dbReference type="PIRSR" id="PIRSR600829-4"/>
    </source>
</evidence>
<feature type="binding site" evidence="17">
    <location>
        <position position="22"/>
    </location>
    <ligand>
        <name>ATP</name>
        <dbReference type="ChEBI" id="CHEBI:30616"/>
    </ligand>
</feature>
<keyword evidence="4" id="KW-0444">Lipid biosynthesis</keyword>
<evidence type="ECO:0000313" key="21">
    <source>
        <dbReference type="Proteomes" id="UP000448867"/>
    </source>
</evidence>
<dbReference type="PANTHER" id="PTHR34299">
    <property type="entry name" value="DIACYLGLYCEROL KINASE"/>
    <property type="match status" value="1"/>
</dbReference>
<feature type="binding site" evidence="17">
    <location>
        <begin position="100"/>
        <end position="101"/>
    </location>
    <ligand>
        <name>ATP</name>
        <dbReference type="ChEBI" id="CHEBI:30616"/>
    </ligand>
</feature>
<proteinExistence type="inferred from homology"/>
<dbReference type="GO" id="GO:0005524">
    <property type="term" value="F:ATP binding"/>
    <property type="evidence" value="ECO:0007669"/>
    <property type="project" value="UniProtKB-KW"/>
</dbReference>
<dbReference type="InterPro" id="IPR033717">
    <property type="entry name" value="UDPK"/>
</dbReference>
<dbReference type="Pfam" id="PF01219">
    <property type="entry name" value="DAGK_prokar"/>
    <property type="match status" value="1"/>
</dbReference>
<evidence type="ECO:0000256" key="17">
    <source>
        <dbReference type="PIRSR" id="PIRSR600829-3"/>
    </source>
</evidence>
<name>A0A7X2IX96_9BACI</name>
<dbReference type="GO" id="GO:0005886">
    <property type="term" value="C:plasma membrane"/>
    <property type="evidence" value="ECO:0007669"/>
    <property type="project" value="UniProtKB-SubCell"/>
</dbReference>
<evidence type="ECO:0000256" key="10">
    <source>
        <dbReference type="ARBA" id="ARBA00022989"/>
    </source>
</evidence>
<dbReference type="InterPro" id="IPR036945">
    <property type="entry name" value="DAGK_sf"/>
</dbReference>
<evidence type="ECO:0000256" key="11">
    <source>
        <dbReference type="ARBA" id="ARBA00023098"/>
    </source>
</evidence>
<keyword evidence="8 20" id="KW-0418">Kinase</keyword>
<keyword evidence="14" id="KW-1208">Phospholipid metabolism</keyword>
<evidence type="ECO:0000256" key="15">
    <source>
        <dbReference type="PIRSR" id="PIRSR600829-1"/>
    </source>
</evidence>
<feature type="transmembrane region" description="Helical" evidence="19">
    <location>
        <begin position="102"/>
        <end position="123"/>
    </location>
</feature>
<feature type="active site" description="Proton acceptor" evidence="15">
    <location>
        <position position="75"/>
    </location>
</feature>
<comment type="cofactor">
    <cofactor evidence="18">
        <name>Mg(2+)</name>
        <dbReference type="ChEBI" id="CHEBI:18420"/>
    </cofactor>
    <text evidence="18">Mn(2+), Zn(2+), Cd(2+) and Co(2+) support activity to lesser extents.</text>
</comment>
<comment type="subcellular location">
    <subcellularLocation>
        <location evidence="1">Cell membrane</location>
        <topology evidence="1">Multi-pass membrane protein</topology>
    </subcellularLocation>
</comment>
<feature type="binding site" evidence="18">
    <location>
        <position position="82"/>
    </location>
    <ligand>
        <name>a divalent metal cation</name>
        <dbReference type="ChEBI" id="CHEBI:60240"/>
    </ligand>
</feature>
<evidence type="ECO:0000256" key="6">
    <source>
        <dbReference type="ARBA" id="ARBA00022692"/>
    </source>
</evidence>
<keyword evidence="13" id="KW-0594">Phospholipid biosynthesis</keyword>
<feature type="transmembrane region" description="Helical" evidence="19">
    <location>
        <begin position="61"/>
        <end position="81"/>
    </location>
</feature>
<keyword evidence="3" id="KW-1003">Cell membrane</keyword>
<keyword evidence="12 19" id="KW-0472">Membrane</keyword>
<sequence>MNSDLKDQRPFSLKKLLKSFRYAGQGIREAVKHEQNFRIHLMFSAVVISAGLILRVSAWEWIVILMLIGGMLSLELINTAVERVVDLVTENYHPLAKAAKDVSASAVLVYSILSVVVGLIIFLPRILAFFM</sequence>
<dbReference type="Gene3D" id="1.10.287.3610">
    <property type="match status" value="1"/>
</dbReference>
<comment type="caution">
    <text evidence="20">The sequence shown here is derived from an EMBL/GenBank/DDBJ whole genome shotgun (WGS) entry which is preliminary data.</text>
</comment>
<feature type="transmembrane region" description="Helical" evidence="19">
    <location>
        <begin position="37"/>
        <end position="55"/>
    </location>
</feature>
<evidence type="ECO:0000313" key="20">
    <source>
        <dbReference type="EMBL" id="MRX71304.1"/>
    </source>
</evidence>
<dbReference type="RefSeq" id="WP_154306446.1">
    <property type="nucleotide sequence ID" value="NZ_WKKI01000004.1"/>
</dbReference>
<keyword evidence="18" id="KW-0460">Magnesium</keyword>
<feature type="binding site" evidence="17">
    <location>
        <position position="34"/>
    </location>
    <ligand>
        <name>ATP</name>
        <dbReference type="ChEBI" id="CHEBI:30616"/>
    </ligand>
</feature>
<evidence type="ECO:0000256" key="14">
    <source>
        <dbReference type="ARBA" id="ARBA00023264"/>
    </source>
</evidence>
<dbReference type="GO" id="GO:0008654">
    <property type="term" value="P:phospholipid biosynthetic process"/>
    <property type="evidence" value="ECO:0007669"/>
    <property type="project" value="UniProtKB-KW"/>
</dbReference>
<feature type="binding site" evidence="17">
    <location>
        <position position="82"/>
    </location>
    <ligand>
        <name>ATP</name>
        <dbReference type="ChEBI" id="CHEBI:30616"/>
    </ligand>
</feature>
<evidence type="ECO:0000256" key="1">
    <source>
        <dbReference type="ARBA" id="ARBA00004651"/>
    </source>
</evidence>
<keyword evidence="21" id="KW-1185">Reference proteome</keyword>
<dbReference type="Proteomes" id="UP000448867">
    <property type="component" value="Unassembled WGS sequence"/>
</dbReference>
<accession>A0A7X2IX96</accession>
<keyword evidence="10 19" id="KW-1133">Transmembrane helix</keyword>
<feature type="binding site" evidence="16">
    <location>
        <position position="75"/>
    </location>
    <ligand>
        <name>substrate</name>
    </ligand>
</feature>
<feature type="binding site" evidence="18">
    <location>
        <position position="34"/>
    </location>
    <ligand>
        <name>a divalent metal cation</name>
        <dbReference type="ChEBI" id="CHEBI:60240"/>
    </ligand>
</feature>